<name>A0A833TAM1_PHYIN</name>
<organism evidence="1 2">
    <name type="scientific">Phytophthora infestans</name>
    <name type="common">Potato late blight agent</name>
    <name type="synonym">Botrytis infestans</name>
    <dbReference type="NCBI Taxonomy" id="4787"/>
    <lineage>
        <taxon>Eukaryota</taxon>
        <taxon>Sar</taxon>
        <taxon>Stramenopiles</taxon>
        <taxon>Oomycota</taxon>
        <taxon>Peronosporomycetes</taxon>
        <taxon>Peronosporales</taxon>
        <taxon>Peronosporaceae</taxon>
        <taxon>Phytophthora</taxon>
    </lineage>
</organism>
<evidence type="ECO:0000313" key="1">
    <source>
        <dbReference type="EMBL" id="KAF4046193.1"/>
    </source>
</evidence>
<dbReference type="AlphaFoldDB" id="A0A833TAM1"/>
<dbReference type="EMBL" id="WSZM01000028">
    <property type="protein sequence ID" value="KAF4046193.1"/>
    <property type="molecule type" value="Genomic_DNA"/>
</dbReference>
<accession>A0A833TAM1</accession>
<evidence type="ECO:0000313" key="2">
    <source>
        <dbReference type="Proteomes" id="UP000602510"/>
    </source>
</evidence>
<comment type="caution">
    <text evidence="1">The sequence shown here is derived from an EMBL/GenBank/DDBJ whole genome shotgun (WGS) entry which is preliminary data.</text>
</comment>
<proteinExistence type="predicted"/>
<protein>
    <submittedName>
        <fullName evidence="1">Uncharacterized protein</fullName>
    </submittedName>
</protein>
<sequence>MELCEYEAKRQRRIEANQQQLQALNVPNIPQRSLPAIRKKKEVERLHPVRGRCVSASNERMIQCQLTPSETMLALDPLPPKVKKMKTEPPEPFDLPVTQLSLLNKGKKLHLSSSQIDIQLDEFHGRCLGTQLLPVGKQTVMQVLCPPGYVAKFSKMSGVQPWKNAIALFVNVESVSPYENVFHHDKVDGGSAVHFQWFGQNRWHDESPLVMRLRRTKRGDERLRFDETYYDKQSEMKEEPLLLFLRHTQGPYIYSGRLGYLGHRTASKPLEFRWQLLDVNSLQWEKIRGLLHLCALNLVENGSQTRNLKIGK</sequence>
<dbReference type="Proteomes" id="UP000602510">
    <property type="component" value="Unassembled WGS sequence"/>
</dbReference>
<gene>
    <name evidence="1" type="ORF">GN244_ATG01421</name>
</gene>
<keyword evidence="2" id="KW-1185">Reference proteome</keyword>
<reference evidence="1" key="1">
    <citation type="submission" date="2020-04" db="EMBL/GenBank/DDBJ databases">
        <title>Hybrid Assembly of Korean Phytophthora infestans isolates.</title>
        <authorList>
            <person name="Prokchorchik M."/>
            <person name="Lee Y."/>
            <person name="Seo J."/>
            <person name="Cho J.-H."/>
            <person name="Park Y.-E."/>
            <person name="Jang D.-C."/>
            <person name="Im J.-S."/>
            <person name="Choi J.-G."/>
            <person name="Park H.-J."/>
            <person name="Lee G.-B."/>
            <person name="Lee Y.-G."/>
            <person name="Hong S.-Y."/>
            <person name="Cho K."/>
            <person name="Sohn K.H."/>
        </authorList>
    </citation>
    <scope>NUCLEOTIDE SEQUENCE</scope>
    <source>
        <strain evidence="1">KR_1_A1</strain>
    </source>
</reference>